<dbReference type="Gene3D" id="1.10.10.10">
    <property type="entry name" value="Winged helix-like DNA-binding domain superfamily/Winged helix DNA-binding domain"/>
    <property type="match status" value="1"/>
</dbReference>
<dbReference type="EMBL" id="CP140154">
    <property type="protein sequence ID" value="WQG91315.1"/>
    <property type="molecule type" value="Genomic_DNA"/>
</dbReference>
<dbReference type="GO" id="GO:0016987">
    <property type="term" value="F:sigma factor activity"/>
    <property type="evidence" value="ECO:0007669"/>
    <property type="project" value="UniProtKB-KW"/>
</dbReference>
<sequence>MVKTEFLQLTMPHQGIIFKVVNIYADHKEDKDDLLQEIWLQLWLAYPRFKAASKISTWMYQVALNTALTYTRNSATRSKHLQHLAAAPAPVADDDDKVKHEQERLLWEMIRSLPNAEKALILLYIEGIGYREIAEITGESESNVGVKLNRIKQKMKSNLNTNTKKQ</sequence>
<dbReference type="Proteomes" id="UP000183788">
    <property type="component" value="Unassembled WGS sequence"/>
</dbReference>
<evidence type="ECO:0000256" key="2">
    <source>
        <dbReference type="ARBA" id="ARBA00023015"/>
    </source>
</evidence>
<dbReference type="PANTHER" id="PTHR43133">
    <property type="entry name" value="RNA POLYMERASE ECF-TYPE SIGMA FACTO"/>
    <property type="match status" value="1"/>
</dbReference>
<evidence type="ECO:0000259" key="5">
    <source>
        <dbReference type="Pfam" id="PF04542"/>
    </source>
</evidence>
<dbReference type="PANTHER" id="PTHR43133:SF45">
    <property type="entry name" value="RNA POLYMERASE ECF-TYPE SIGMA FACTOR"/>
    <property type="match status" value="1"/>
</dbReference>
<reference evidence="8 10" key="2">
    <citation type="submission" date="2023-11" db="EMBL/GenBank/DDBJ databases">
        <title>MicrobeMod: A computational toolkit for identifying prokaryotic methylation and restriction-modification with nanopore sequencing.</title>
        <authorList>
            <person name="Crits-Christoph A."/>
            <person name="Kang S.C."/>
            <person name="Lee H."/>
            <person name="Ostrov N."/>
        </authorList>
    </citation>
    <scope>NUCLEOTIDE SEQUENCE [LARGE SCALE GENOMIC DNA]</scope>
    <source>
        <strain evidence="8 10">ATCC 23090</strain>
    </source>
</reference>
<organism evidence="7 9">
    <name type="scientific">Chitinophaga sancti</name>
    <dbReference type="NCBI Taxonomy" id="1004"/>
    <lineage>
        <taxon>Bacteria</taxon>
        <taxon>Pseudomonadati</taxon>
        <taxon>Bacteroidota</taxon>
        <taxon>Chitinophagia</taxon>
        <taxon>Chitinophagales</taxon>
        <taxon>Chitinophagaceae</taxon>
        <taxon>Chitinophaga</taxon>
    </lineage>
</organism>
<name>A0A1K1MX81_9BACT</name>
<gene>
    <name evidence="7" type="ORF">SAMN05661012_00965</name>
    <name evidence="8" type="ORF">SR876_07375</name>
</gene>
<dbReference type="InterPro" id="IPR013249">
    <property type="entry name" value="RNA_pol_sigma70_r4_t2"/>
</dbReference>
<feature type="domain" description="RNA polymerase sigma factor 70 region 4 type 2" evidence="6">
    <location>
        <begin position="104"/>
        <end position="155"/>
    </location>
</feature>
<keyword evidence="4" id="KW-0804">Transcription</keyword>
<dbReference type="InterPro" id="IPR013325">
    <property type="entry name" value="RNA_pol_sigma_r2"/>
</dbReference>
<protein>
    <submittedName>
        <fullName evidence="7">RNA polymerase sigma-70 factor, ECF subfamily</fullName>
    </submittedName>
    <submittedName>
        <fullName evidence="8">Sigma-70 family RNA polymerase sigma factor</fullName>
    </submittedName>
</protein>
<dbReference type="InterPro" id="IPR013324">
    <property type="entry name" value="RNA_pol_sigma_r3/r4-like"/>
</dbReference>
<dbReference type="GO" id="GO:0003677">
    <property type="term" value="F:DNA binding"/>
    <property type="evidence" value="ECO:0007669"/>
    <property type="project" value="InterPro"/>
</dbReference>
<dbReference type="InterPro" id="IPR007627">
    <property type="entry name" value="RNA_pol_sigma70_r2"/>
</dbReference>
<keyword evidence="3" id="KW-0731">Sigma factor</keyword>
<dbReference type="SUPFAM" id="SSF88659">
    <property type="entry name" value="Sigma3 and sigma4 domains of RNA polymerase sigma factors"/>
    <property type="match status" value="1"/>
</dbReference>
<evidence type="ECO:0000313" key="9">
    <source>
        <dbReference type="Proteomes" id="UP000183788"/>
    </source>
</evidence>
<dbReference type="EMBL" id="FPIZ01000002">
    <property type="protein sequence ID" value="SFW27605.1"/>
    <property type="molecule type" value="Genomic_DNA"/>
</dbReference>
<dbReference type="NCBIfam" id="TIGR02937">
    <property type="entry name" value="sigma70-ECF"/>
    <property type="match status" value="1"/>
</dbReference>
<comment type="similarity">
    <text evidence="1">Belongs to the sigma-70 factor family. ECF subfamily.</text>
</comment>
<dbReference type="Pfam" id="PF04542">
    <property type="entry name" value="Sigma70_r2"/>
    <property type="match status" value="1"/>
</dbReference>
<dbReference type="Pfam" id="PF08281">
    <property type="entry name" value="Sigma70_r4_2"/>
    <property type="match status" value="1"/>
</dbReference>
<dbReference type="Gene3D" id="1.10.1740.10">
    <property type="match status" value="1"/>
</dbReference>
<evidence type="ECO:0000313" key="8">
    <source>
        <dbReference type="EMBL" id="WQG91315.1"/>
    </source>
</evidence>
<dbReference type="STRING" id="1004.SAMN05661012_00965"/>
<evidence type="ECO:0000256" key="4">
    <source>
        <dbReference type="ARBA" id="ARBA00023163"/>
    </source>
</evidence>
<dbReference type="Proteomes" id="UP001326715">
    <property type="component" value="Chromosome"/>
</dbReference>
<dbReference type="AlphaFoldDB" id="A0A1K1MX81"/>
<evidence type="ECO:0000256" key="3">
    <source>
        <dbReference type="ARBA" id="ARBA00023082"/>
    </source>
</evidence>
<dbReference type="InterPro" id="IPR014284">
    <property type="entry name" value="RNA_pol_sigma-70_dom"/>
</dbReference>
<evidence type="ECO:0000313" key="10">
    <source>
        <dbReference type="Proteomes" id="UP001326715"/>
    </source>
</evidence>
<proteinExistence type="inferred from homology"/>
<keyword evidence="2" id="KW-0805">Transcription regulation</keyword>
<reference evidence="7 9" key="1">
    <citation type="submission" date="2016-11" db="EMBL/GenBank/DDBJ databases">
        <authorList>
            <person name="Jaros S."/>
            <person name="Januszkiewicz K."/>
            <person name="Wedrychowicz H."/>
        </authorList>
    </citation>
    <scope>NUCLEOTIDE SEQUENCE [LARGE SCALE GENOMIC DNA]</scope>
    <source>
        <strain evidence="7 9">DSM 784</strain>
    </source>
</reference>
<dbReference type="InterPro" id="IPR036388">
    <property type="entry name" value="WH-like_DNA-bd_sf"/>
</dbReference>
<dbReference type="InterPro" id="IPR039425">
    <property type="entry name" value="RNA_pol_sigma-70-like"/>
</dbReference>
<evidence type="ECO:0000256" key="1">
    <source>
        <dbReference type="ARBA" id="ARBA00010641"/>
    </source>
</evidence>
<dbReference type="SUPFAM" id="SSF88946">
    <property type="entry name" value="Sigma2 domain of RNA polymerase sigma factors"/>
    <property type="match status" value="1"/>
</dbReference>
<evidence type="ECO:0000259" key="6">
    <source>
        <dbReference type="Pfam" id="PF08281"/>
    </source>
</evidence>
<dbReference type="GO" id="GO:0006352">
    <property type="term" value="P:DNA-templated transcription initiation"/>
    <property type="evidence" value="ECO:0007669"/>
    <property type="project" value="InterPro"/>
</dbReference>
<keyword evidence="10" id="KW-1185">Reference proteome</keyword>
<evidence type="ECO:0000313" key="7">
    <source>
        <dbReference type="EMBL" id="SFW27605.1"/>
    </source>
</evidence>
<dbReference type="RefSeq" id="WP_072357452.1">
    <property type="nucleotide sequence ID" value="NZ_CP139972.1"/>
</dbReference>
<accession>A0A1K1MX81</accession>
<feature type="domain" description="RNA polymerase sigma-70 region 2" evidence="5">
    <location>
        <begin position="13"/>
        <end position="74"/>
    </location>
</feature>